<sequence length="269" mass="29542">MNLKERGTHFEFGANWQDYAKTVDKTRIDSAVAGLRKLFPEGLAGKTFLDIGCGSGVHSLAALSLDAATVLATDIDENSVSATHDLLEKYAPSGKWETRIASVFDASPGDLGTFDAVYSWGVLHHTGDMWNAIEKATTFVKPGGQLAIAIYAKTPLDFAWKVEKRIYAYSPAAVQWVLRQLFVAAMMAAKIVRGRNPMRVFRDPLTRGMNISHDVHDWLGGYPYETATADELNSRISALGFTELRSFRIPDSVGLLGSGCHELVFLKRA</sequence>
<name>A0A1M5V7I8_9BRAD</name>
<dbReference type="GO" id="GO:0008168">
    <property type="term" value="F:methyltransferase activity"/>
    <property type="evidence" value="ECO:0007669"/>
    <property type="project" value="UniProtKB-KW"/>
</dbReference>
<dbReference type="PANTHER" id="PTHR43464:SF19">
    <property type="entry name" value="UBIQUINONE BIOSYNTHESIS O-METHYLTRANSFERASE, MITOCHONDRIAL"/>
    <property type="match status" value="1"/>
</dbReference>
<dbReference type="InterPro" id="IPR013217">
    <property type="entry name" value="Methyltransf_12"/>
</dbReference>
<keyword evidence="3" id="KW-0949">S-adenosyl-L-methionine</keyword>
<dbReference type="GO" id="GO:0032259">
    <property type="term" value="P:methylation"/>
    <property type="evidence" value="ECO:0007669"/>
    <property type="project" value="UniProtKB-KW"/>
</dbReference>
<evidence type="ECO:0000313" key="5">
    <source>
        <dbReference type="EMBL" id="SHH71098.1"/>
    </source>
</evidence>
<evidence type="ECO:0000259" key="4">
    <source>
        <dbReference type="Pfam" id="PF08242"/>
    </source>
</evidence>
<gene>
    <name evidence="5" type="ORF">SAMN05443248_5809</name>
</gene>
<proteinExistence type="predicted"/>
<reference evidence="5 6" key="1">
    <citation type="submission" date="2016-11" db="EMBL/GenBank/DDBJ databases">
        <authorList>
            <person name="Jaros S."/>
            <person name="Januszkiewicz K."/>
            <person name="Wedrychowicz H."/>
        </authorList>
    </citation>
    <scope>NUCLEOTIDE SEQUENCE [LARGE SCALE GENOMIC DNA]</scope>
    <source>
        <strain evidence="5 6">GAS138</strain>
    </source>
</reference>
<accession>A0A1M5V7I8</accession>
<dbReference type="AlphaFoldDB" id="A0A1M5V7I8"/>
<evidence type="ECO:0000313" key="6">
    <source>
        <dbReference type="Proteomes" id="UP000189796"/>
    </source>
</evidence>
<dbReference type="SUPFAM" id="SSF53335">
    <property type="entry name" value="S-adenosyl-L-methionine-dependent methyltransferases"/>
    <property type="match status" value="1"/>
</dbReference>
<protein>
    <submittedName>
        <fullName evidence="5">2-polyprenyl-6-hydroxyphenyl methylase / 3-demethylubiquinone-9 3-methyltransferase</fullName>
    </submittedName>
</protein>
<organism evidence="5 6">
    <name type="scientific">Bradyrhizobium erythrophlei</name>
    <dbReference type="NCBI Taxonomy" id="1437360"/>
    <lineage>
        <taxon>Bacteria</taxon>
        <taxon>Pseudomonadati</taxon>
        <taxon>Pseudomonadota</taxon>
        <taxon>Alphaproteobacteria</taxon>
        <taxon>Hyphomicrobiales</taxon>
        <taxon>Nitrobacteraceae</taxon>
        <taxon>Bradyrhizobium</taxon>
    </lineage>
</organism>
<dbReference type="OrthoDB" id="3206826at2"/>
<dbReference type="InterPro" id="IPR029063">
    <property type="entry name" value="SAM-dependent_MTases_sf"/>
</dbReference>
<evidence type="ECO:0000256" key="3">
    <source>
        <dbReference type="ARBA" id="ARBA00022691"/>
    </source>
</evidence>
<dbReference type="EMBL" id="LT670817">
    <property type="protein sequence ID" value="SHH71098.1"/>
    <property type="molecule type" value="Genomic_DNA"/>
</dbReference>
<feature type="domain" description="Methyltransferase type 12" evidence="4">
    <location>
        <begin position="49"/>
        <end position="146"/>
    </location>
</feature>
<keyword evidence="5" id="KW-0830">Ubiquinone</keyword>
<dbReference type="Gene3D" id="3.40.50.150">
    <property type="entry name" value="Vaccinia Virus protein VP39"/>
    <property type="match status" value="1"/>
</dbReference>
<dbReference type="PANTHER" id="PTHR43464">
    <property type="entry name" value="METHYLTRANSFERASE"/>
    <property type="match status" value="1"/>
</dbReference>
<dbReference type="RefSeq" id="WP_079604335.1">
    <property type="nucleotide sequence ID" value="NZ_LT670817.1"/>
</dbReference>
<keyword evidence="1 5" id="KW-0489">Methyltransferase</keyword>
<keyword evidence="2 5" id="KW-0808">Transferase</keyword>
<dbReference type="Pfam" id="PF08242">
    <property type="entry name" value="Methyltransf_12"/>
    <property type="match status" value="1"/>
</dbReference>
<evidence type="ECO:0000256" key="1">
    <source>
        <dbReference type="ARBA" id="ARBA00022603"/>
    </source>
</evidence>
<dbReference type="Proteomes" id="UP000189796">
    <property type="component" value="Chromosome I"/>
</dbReference>
<dbReference type="CDD" id="cd02440">
    <property type="entry name" value="AdoMet_MTases"/>
    <property type="match status" value="1"/>
</dbReference>
<evidence type="ECO:0000256" key="2">
    <source>
        <dbReference type="ARBA" id="ARBA00022679"/>
    </source>
</evidence>